<dbReference type="Proteomes" id="UP000515154">
    <property type="component" value="Linkage group LG6"/>
</dbReference>
<dbReference type="KEGG" id="osn:115212856"/>
<accession>A0A7E6EX26</accession>
<reference evidence="3" key="1">
    <citation type="submission" date="2025-08" db="UniProtKB">
        <authorList>
            <consortium name="RefSeq"/>
        </authorList>
    </citation>
    <scope>IDENTIFICATION</scope>
</reference>
<evidence type="ECO:0000313" key="3">
    <source>
        <dbReference type="RefSeq" id="XP_036359515.1"/>
    </source>
</evidence>
<gene>
    <name evidence="3" type="primary">LOC115212856</name>
</gene>
<proteinExistence type="predicted"/>
<sequence length="957" mass="108705">MKIMTSQDIQCEGLQNDTESKRDAASVQNQPENINSCDGEWQDASKDEKEQNEKGDEDSKEEEREVKEKDRAMEEWFRQNDVPKYAIPQQKNQNNDDCLAEAQMIQATEEGDILAEALFHTGNDIYLVLHNNLSPMDTDEPVREYEFNKYYPTASDSQDNIVPSDNVGEISSASVTTMTTNSNTNVSNCRENSVESSIDTLFTNFEGNFSEKSFMPLSKDYTVTSNLKEIKLPDIMNNNSLPSINTSNVSMFLRRKNSLIKDLNIKPIISKQTPLVTFEQDDVYIPVKDDCQQKMSDFSSRSQPYIGSFGNVPSVLTNIAQRNCTGYALNSYDSNNNIFLPQRRQMDISSSKRNKISVNIQRHLSTLSFGSVVSINDSNCNPTVNKKKFENLISNLNLSGTNQSNFKTRVTISRTGQNNISQMESVPVTTTSPTLNVNSRNFMTHEKYLHANFCPLSKDSLIRTSLTDHSSPLKPCAENYFSSKMVKKNLTISKANTYKLPFIHRKKLSSVNDQLKRNNFSELPGNLSLRLVSNSSNVNVQDSVSISATRNLEISKRSNSILFKRSVRMAMLPSNASENTSLFSITPSDVEPLISCKENPYSLRTLTENIFDDRSTNLLCLDNILPVNRSNFPTYLHQTTNYSFEGNQRCLSVRLDIFQSLQKSTMLFHINPRCSYNFPEYGGTIDINQIWKQVKIDFDRCIVLFKLINNIVVNTRITISSGSQACITYPSRKSITSQSNQNFESSNICIFLEEMEQNCQNILANIKQLLTGYNSEVIIRTNAETITLPANHALALIDSGVQSILRFLENSIKALPDENLNSQNVINTKKLLPFQYRNLFQFPAAQQSPHHFQCLPQILFTKIDDRSSDNKLIPHVSRDISSHEIQSSLIPHIHNHNRRTKQFGLKYTNVSIIFSYVETSIKHKNKKLLFTSAVSSFYASTLQDICFPDCSWDCNYW</sequence>
<feature type="region of interest" description="Disordered" evidence="1">
    <location>
        <begin position="1"/>
        <end position="73"/>
    </location>
</feature>
<evidence type="ECO:0000256" key="1">
    <source>
        <dbReference type="SAM" id="MobiDB-lite"/>
    </source>
</evidence>
<feature type="compositionally biased region" description="Polar residues" evidence="1">
    <location>
        <begin position="1"/>
        <end position="17"/>
    </location>
</feature>
<dbReference type="AlphaFoldDB" id="A0A7E6EX26"/>
<organism evidence="2 3">
    <name type="scientific">Octopus sinensis</name>
    <name type="common">East Asian common octopus</name>
    <dbReference type="NCBI Taxonomy" id="2607531"/>
    <lineage>
        <taxon>Eukaryota</taxon>
        <taxon>Metazoa</taxon>
        <taxon>Spiralia</taxon>
        <taxon>Lophotrochozoa</taxon>
        <taxon>Mollusca</taxon>
        <taxon>Cephalopoda</taxon>
        <taxon>Coleoidea</taxon>
        <taxon>Octopodiformes</taxon>
        <taxon>Octopoda</taxon>
        <taxon>Incirrata</taxon>
        <taxon>Octopodidae</taxon>
        <taxon>Octopus</taxon>
    </lineage>
</organism>
<name>A0A7E6EX26_9MOLL</name>
<feature type="compositionally biased region" description="Basic and acidic residues" evidence="1">
    <location>
        <begin position="61"/>
        <end position="73"/>
    </location>
</feature>
<feature type="compositionally biased region" description="Basic and acidic residues" evidence="1">
    <location>
        <begin position="43"/>
        <end position="54"/>
    </location>
</feature>
<dbReference type="RefSeq" id="XP_036359515.1">
    <property type="nucleotide sequence ID" value="XM_036503622.1"/>
</dbReference>
<protein>
    <submittedName>
        <fullName evidence="3">Uncharacterized protein LOC115212856 isoform X1</fullName>
    </submittedName>
</protein>
<feature type="compositionally biased region" description="Polar residues" evidence="1">
    <location>
        <begin position="26"/>
        <end position="36"/>
    </location>
</feature>
<evidence type="ECO:0000313" key="2">
    <source>
        <dbReference type="Proteomes" id="UP000515154"/>
    </source>
</evidence>
<keyword evidence="2" id="KW-1185">Reference proteome</keyword>